<comment type="caution">
    <text evidence="8">The sequence shown here is derived from an EMBL/GenBank/DDBJ whole genome shotgun (WGS) entry which is preliminary data.</text>
</comment>
<reference evidence="8 9" key="1">
    <citation type="submission" date="2024-08" db="EMBL/GenBank/DDBJ databases">
        <title>Gnathostoma spinigerum genome.</title>
        <authorList>
            <person name="Gonzalez-Bertolin B."/>
            <person name="Monzon S."/>
            <person name="Zaballos A."/>
            <person name="Jimenez P."/>
            <person name="Dekumyoy P."/>
            <person name="Varona S."/>
            <person name="Cuesta I."/>
            <person name="Sumanam S."/>
            <person name="Adisakwattana P."/>
            <person name="Gasser R.B."/>
            <person name="Hernandez-Gonzalez A."/>
            <person name="Young N.D."/>
            <person name="Perteguer M.J."/>
        </authorList>
    </citation>
    <scope>NUCLEOTIDE SEQUENCE [LARGE SCALE GENOMIC DNA]</scope>
    <source>
        <strain evidence="8">AL3</strain>
        <tissue evidence="8">Liver</tissue>
    </source>
</reference>
<keyword evidence="5" id="KW-0804">Transcription</keyword>
<keyword evidence="2" id="KW-0221">Differentiation</keyword>
<dbReference type="Gene3D" id="4.10.280.10">
    <property type="entry name" value="Helix-loop-helix DNA-binding domain"/>
    <property type="match status" value="1"/>
</dbReference>
<dbReference type="AlphaFoldDB" id="A0ABD6EZ83"/>
<keyword evidence="9" id="KW-1185">Reference proteome</keyword>
<evidence type="ECO:0000313" key="9">
    <source>
        <dbReference type="Proteomes" id="UP001608902"/>
    </source>
</evidence>
<evidence type="ECO:0000256" key="4">
    <source>
        <dbReference type="ARBA" id="ARBA00023125"/>
    </source>
</evidence>
<proteinExistence type="predicted"/>
<keyword evidence="4" id="KW-0238">DNA-binding</keyword>
<keyword evidence="3" id="KW-0805">Transcription regulation</keyword>
<protein>
    <recommendedName>
        <fullName evidence="7">BHLH domain-containing protein</fullName>
    </recommendedName>
</protein>
<dbReference type="Pfam" id="PF00010">
    <property type="entry name" value="HLH"/>
    <property type="match status" value="1"/>
</dbReference>
<evidence type="ECO:0000259" key="7">
    <source>
        <dbReference type="PROSITE" id="PS50888"/>
    </source>
</evidence>
<dbReference type="EMBL" id="JBGFUD010020339">
    <property type="protein sequence ID" value="MFH4984706.1"/>
    <property type="molecule type" value="Genomic_DNA"/>
</dbReference>
<dbReference type="GO" id="GO:0003677">
    <property type="term" value="F:DNA binding"/>
    <property type="evidence" value="ECO:0007669"/>
    <property type="project" value="UniProtKB-KW"/>
</dbReference>
<dbReference type="InterPro" id="IPR050283">
    <property type="entry name" value="E-box_TF_Regulators"/>
</dbReference>
<evidence type="ECO:0000256" key="5">
    <source>
        <dbReference type="ARBA" id="ARBA00023163"/>
    </source>
</evidence>
<dbReference type="InterPro" id="IPR036638">
    <property type="entry name" value="HLH_DNA-bd_sf"/>
</dbReference>
<feature type="domain" description="BHLH" evidence="7">
    <location>
        <begin position="16"/>
        <end position="67"/>
    </location>
</feature>
<dbReference type="Proteomes" id="UP001608902">
    <property type="component" value="Unassembled WGS sequence"/>
</dbReference>
<evidence type="ECO:0000256" key="2">
    <source>
        <dbReference type="ARBA" id="ARBA00022782"/>
    </source>
</evidence>
<evidence type="ECO:0000256" key="6">
    <source>
        <dbReference type="ARBA" id="ARBA00023242"/>
    </source>
</evidence>
<evidence type="ECO:0000256" key="1">
    <source>
        <dbReference type="ARBA" id="ARBA00022473"/>
    </source>
</evidence>
<evidence type="ECO:0000313" key="8">
    <source>
        <dbReference type="EMBL" id="MFH4984706.1"/>
    </source>
</evidence>
<accession>A0ABD6EZ83</accession>
<organism evidence="8 9">
    <name type="scientific">Gnathostoma spinigerum</name>
    <dbReference type="NCBI Taxonomy" id="75299"/>
    <lineage>
        <taxon>Eukaryota</taxon>
        <taxon>Metazoa</taxon>
        <taxon>Ecdysozoa</taxon>
        <taxon>Nematoda</taxon>
        <taxon>Chromadorea</taxon>
        <taxon>Rhabditida</taxon>
        <taxon>Spirurina</taxon>
        <taxon>Gnathostomatomorpha</taxon>
        <taxon>Gnathostomatoidea</taxon>
        <taxon>Gnathostomatidae</taxon>
        <taxon>Gnathostoma</taxon>
    </lineage>
</organism>
<dbReference type="SMART" id="SM00353">
    <property type="entry name" value="HLH"/>
    <property type="match status" value="1"/>
</dbReference>
<dbReference type="PANTHER" id="PTHR23349">
    <property type="entry name" value="BASIC HELIX-LOOP-HELIX TRANSCRIPTION FACTOR, TWIST"/>
    <property type="match status" value="1"/>
</dbReference>
<dbReference type="GO" id="GO:0030154">
    <property type="term" value="P:cell differentiation"/>
    <property type="evidence" value="ECO:0007669"/>
    <property type="project" value="UniProtKB-KW"/>
</dbReference>
<sequence length="140" mass="16092">MFRCILQNANGEESQQQRISANQRERRRTKELNDAFAVLRRIVPSLPSDKMSKIHTLRIAADYIRFLDQMNADGCRLFGCEMSLSDGGNLQTTFNMWRGGMASQPHYYPEQLPSQQYVKPENNGWFTGSETLNQQQSVSL</sequence>
<dbReference type="InterPro" id="IPR011598">
    <property type="entry name" value="bHLH_dom"/>
</dbReference>
<keyword evidence="6" id="KW-0539">Nucleus</keyword>
<dbReference type="SUPFAM" id="SSF47459">
    <property type="entry name" value="HLH, helix-loop-helix DNA-binding domain"/>
    <property type="match status" value="1"/>
</dbReference>
<gene>
    <name evidence="8" type="ORF">AB6A40_011415</name>
</gene>
<name>A0ABD6EZ83_9BILA</name>
<dbReference type="PANTHER" id="PTHR23349:SF50">
    <property type="entry name" value="PROTEIN TWIST"/>
    <property type="match status" value="1"/>
</dbReference>
<evidence type="ECO:0000256" key="3">
    <source>
        <dbReference type="ARBA" id="ARBA00023015"/>
    </source>
</evidence>
<keyword evidence="1" id="KW-0217">Developmental protein</keyword>
<dbReference type="PROSITE" id="PS50888">
    <property type="entry name" value="BHLH"/>
    <property type="match status" value="1"/>
</dbReference>